<dbReference type="EMBL" id="CP013068">
    <property type="protein sequence ID" value="ALV28775.1"/>
    <property type="molecule type" value="Genomic_DNA"/>
</dbReference>
<dbReference type="AlphaFoldDB" id="A0A0U3MWR2"/>
<dbReference type="Pfam" id="PF07693">
    <property type="entry name" value="KAP_NTPase"/>
    <property type="match status" value="1"/>
</dbReference>
<gene>
    <name evidence="2" type="ORF">APZ00_18370</name>
</gene>
<dbReference type="PANTHER" id="PTHR22674:SF6">
    <property type="entry name" value="NTPASE KAP FAMILY P-LOOP DOMAIN-CONTAINING PROTEIN 1"/>
    <property type="match status" value="1"/>
</dbReference>
<dbReference type="Gene3D" id="3.40.50.300">
    <property type="entry name" value="P-loop containing nucleotide triphosphate hydrolases"/>
    <property type="match status" value="1"/>
</dbReference>
<proteinExistence type="predicted"/>
<dbReference type="PANTHER" id="PTHR22674">
    <property type="entry name" value="NTPASE, KAP FAMILY P-LOOP DOMAIN-CONTAINING 1"/>
    <property type="match status" value="1"/>
</dbReference>
<name>A0A0U3MWR2_9HYPH</name>
<dbReference type="SUPFAM" id="SSF52540">
    <property type="entry name" value="P-loop containing nucleoside triphosphate hydrolases"/>
    <property type="match status" value="1"/>
</dbReference>
<protein>
    <recommendedName>
        <fullName evidence="1">KAP NTPase domain-containing protein</fullName>
    </recommendedName>
</protein>
<dbReference type="InterPro" id="IPR027417">
    <property type="entry name" value="P-loop_NTPase"/>
</dbReference>
<dbReference type="InterPro" id="IPR011646">
    <property type="entry name" value="KAP_P-loop"/>
</dbReference>
<dbReference type="RefSeq" id="WP_058899788.1">
    <property type="nucleotide sequence ID" value="NZ_CP013068.1"/>
</dbReference>
<evidence type="ECO:0000313" key="2">
    <source>
        <dbReference type="EMBL" id="ALV28775.1"/>
    </source>
</evidence>
<accession>A0A0U3MWR2</accession>
<reference evidence="2 3" key="1">
    <citation type="submission" date="2015-10" db="EMBL/GenBank/DDBJ databases">
        <title>The world's first case of liver abscess caused by Pannonibacter phragmitetus.</title>
        <authorList>
            <person name="Ming D."/>
            <person name="Wang M."/>
            <person name="Zhou Y."/>
            <person name="Jiang T."/>
            <person name="Hu S."/>
        </authorList>
    </citation>
    <scope>NUCLEOTIDE SEQUENCE [LARGE SCALE GENOMIC DNA]</scope>
    <source>
        <strain evidence="2 3">31801</strain>
    </source>
</reference>
<evidence type="ECO:0000313" key="3">
    <source>
        <dbReference type="Proteomes" id="UP000064921"/>
    </source>
</evidence>
<keyword evidence="3" id="KW-1185">Reference proteome</keyword>
<evidence type="ECO:0000259" key="1">
    <source>
        <dbReference type="Pfam" id="PF07693"/>
    </source>
</evidence>
<organism evidence="2 3">
    <name type="scientific">Pannonibacter phragmitetus</name>
    <dbReference type="NCBI Taxonomy" id="121719"/>
    <lineage>
        <taxon>Bacteria</taxon>
        <taxon>Pseudomonadati</taxon>
        <taxon>Pseudomonadota</taxon>
        <taxon>Alphaproteobacteria</taxon>
        <taxon>Hyphomicrobiales</taxon>
        <taxon>Stappiaceae</taxon>
        <taxon>Pannonibacter</taxon>
    </lineage>
</organism>
<dbReference type="Proteomes" id="UP000064921">
    <property type="component" value="Chromosome"/>
</dbReference>
<sequence length="731" mass="81528">MKIDEDRPLDNAESDEYGFAPIAAKLSKSISGLAESEGVVFGIEGAWGAGKTSFLNLLKTSLASESNLKVLSISPWLIGDARSLVAVLGDLLIPILEVAENYKSHGKKSWAFWRKKKVVTTAELVRGYAARTSRGLAPIAKLAGIFLPGASIVGEAMEHSANALKGISLKQSDESLKAEIVKRIVASNLRFVVVIDDLDRLEPPQVTEVMRLVRSVADFPCFAYVLCYDREILAQALETGLSIKDGDLYMQKIVQLTFALPQPEPFDLRIALRRNCITLFKKVRGHEPSDEEAHDIGVAIDREGSRLRTPRDVKLVLNGLNFIYPTIAEEIYFPDLCRVHLLKALQPKLYHWVEQYLGVQSAVVSGDASVSKSEKGRMGERLGQLLPDDDPSSTLSIWSLQRFVPGVEAAKDANKRVFQRVSSREISDFIIGKRLGSPLHHRFYFALSAPKALITPAQMEKIRSVAGTSPDELRAILIDYIEDDRSLSQSWFEHLVARLDDGELAQYTFEQLVGLILGFATTCDLAQVRLERRPAFMMTLTDKVGTLVDHAIRRLRVLDGAKTQIVLERLYREGDLSWLVGHFHRDSLFDHGLVGERPKPENARLLTSDEVEKFSEILHDRIKDCEPDLLSLPDFGSFIWGWRDLAGIDAVKAWIEAFASDDASFLSLLGHLRSWAVSDRVYYPLRRDAVENFFEYNAVLARLDAIGKQADDKTSVVVASLRDSLQSANNA</sequence>
<dbReference type="InterPro" id="IPR052754">
    <property type="entry name" value="NTPase_KAP_P-loop"/>
</dbReference>
<feature type="domain" description="KAP NTPase" evidence="1">
    <location>
        <begin position="19"/>
        <end position="326"/>
    </location>
</feature>
<dbReference type="KEGG" id="pphr:APZ00_18370"/>